<comment type="similarity">
    <text evidence="8">Belongs to the RNase Z family.</text>
</comment>
<protein>
    <recommendedName>
        <fullName evidence="8">Ribonuclease Z</fullName>
        <shortName evidence="8">RNase Z</shortName>
        <ecNumber evidence="8">3.1.26.11</ecNumber>
    </recommendedName>
    <alternativeName>
        <fullName evidence="8">tRNA 3 endonuclease</fullName>
    </alternativeName>
    <alternativeName>
        <fullName evidence="8">tRNase Z</fullName>
    </alternativeName>
</protein>
<gene>
    <name evidence="8 9" type="primary">rnz</name>
    <name evidence="9" type="ORF">GCM10022410_10270</name>
</gene>
<dbReference type="NCBIfam" id="NF000801">
    <property type="entry name" value="PRK00055.1-3"/>
    <property type="match status" value="1"/>
</dbReference>
<dbReference type="CDD" id="cd07717">
    <property type="entry name" value="RNaseZ_ZiPD-like_MBL-fold"/>
    <property type="match status" value="1"/>
</dbReference>
<sequence>MKVTFLGTGAGLPSKQRNVSSVALHLLKDEGAIWLFDCGEATQHQILYTTLKPRKIEKIFITHLHGDHIYGLPGLLSSRSFQEGSSPLTIFGPKGLDQFIETSLNVSQTKLQYPIQFVEIFDGYQLVEADYTVDVIKLDHGIDSFGYRLTEHDQIGELQVDRLKALGIQPGPIYQQIKQNEVTELADGREIARADVVGPDKKGRKLAIFGDTRFPYRFEKFVKGVDLLIHEATFDGADQNLANQYYHSSNVEVAQLAKNANVNQLVLTHLSARYQDQNLREFLQEAQAIFAKTTVAKDFLTIEIPKATR</sequence>
<feature type="binding site" evidence="8">
    <location>
        <position position="140"/>
    </location>
    <ligand>
        <name>Zn(2+)</name>
        <dbReference type="ChEBI" id="CHEBI:29105"/>
        <label>1</label>
        <note>catalytic</note>
    </ligand>
</feature>
<evidence type="ECO:0000256" key="7">
    <source>
        <dbReference type="ARBA" id="ARBA00022833"/>
    </source>
</evidence>
<dbReference type="HAMAP" id="MF_01818">
    <property type="entry name" value="RNase_Z_BN"/>
    <property type="match status" value="1"/>
</dbReference>
<comment type="function">
    <text evidence="8">Zinc phosphodiesterase, which displays some tRNA 3'-processing endonuclease activity. Probably involved in tRNA maturation, by removing a 3'-trailer from precursor tRNA.</text>
</comment>
<feature type="binding site" evidence="8">
    <location>
        <position position="211"/>
    </location>
    <ligand>
        <name>Zn(2+)</name>
        <dbReference type="ChEBI" id="CHEBI:29105"/>
        <label>2</label>
        <note>catalytic</note>
    </ligand>
</feature>
<keyword evidence="7 8" id="KW-0862">Zinc</keyword>
<comment type="catalytic activity">
    <reaction evidence="8">
        <text>Endonucleolytic cleavage of RNA, removing extra 3' nucleotides from tRNA precursor, generating 3' termini of tRNAs. A 3'-hydroxy group is left at the tRNA terminus and a 5'-phosphoryl group is left at the trailer molecule.</text>
        <dbReference type="EC" id="3.1.26.11"/>
    </reaction>
</comment>
<dbReference type="InterPro" id="IPR013471">
    <property type="entry name" value="RNase_Z/BN"/>
</dbReference>
<keyword evidence="6 8" id="KW-0378">Hydrolase</keyword>
<evidence type="ECO:0000256" key="1">
    <source>
        <dbReference type="ARBA" id="ARBA00011738"/>
    </source>
</evidence>
<keyword evidence="2 8" id="KW-0819">tRNA processing</keyword>
<dbReference type="Gene3D" id="3.60.15.10">
    <property type="entry name" value="Ribonuclease Z/Hydroxyacylglutathione hydrolase-like"/>
    <property type="match status" value="1"/>
</dbReference>
<feature type="active site" description="Proton acceptor" evidence="8">
    <location>
        <position position="67"/>
    </location>
</feature>
<evidence type="ECO:0000256" key="5">
    <source>
        <dbReference type="ARBA" id="ARBA00022759"/>
    </source>
</evidence>
<reference evidence="10" key="1">
    <citation type="journal article" date="2019" name="Int. J. Syst. Evol. Microbiol.">
        <title>The Global Catalogue of Microorganisms (GCM) 10K type strain sequencing project: providing services to taxonomists for standard genome sequencing and annotation.</title>
        <authorList>
            <consortium name="The Broad Institute Genomics Platform"/>
            <consortium name="The Broad Institute Genome Sequencing Center for Infectious Disease"/>
            <person name="Wu L."/>
            <person name="Ma J."/>
        </authorList>
    </citation>
    <scope>NUCLEOTIDE SEQUENCE [LARGE SCALE GENOMIC DNA]</scope>
    <source>
        <strain evidence="10">JCM 17250</strain>
    </source>
</reference>
<dbReference type="SUPFAM" id="SSF56281">
    <property type="entry name" value="Metallo-hydrolase/oxidoreductase"/>
    <property type="match status" value="1"/>
</dbReference>
<feature type="binding site" evidence="8">
    <location>
        <position position="211"/>
    </location>
    <ligand>
        <name>Zn(2+)</name>
        <dbReference type="ChEBI" id="CHEBI:29105"/>
        <label>1</label>
        <note>catalytic</note>
    </ligand>
</feature>
<dbReference type="PANTHER" id="PTHR46018">
    <property type="entry name" value="ZINC PHOSPHODIESTERASE ELAC PROTEIN 1"/>
    <property type="match status" value="1"/>
</dbReference>
<dbReference type="EMBL" id="BAABDL010000053">
    <property type="protein sequence ID" value="GAA4065801.1"/>
    <property type="molecule type" value="Genomic_DNA"/>
</dbReference>
<evidence type="ECO:0000256" key="2">
    <source>
        <dbReference type="ARBA" id="ARBA00022694"/>
    </source>
</evidence>
<evidence type="ECO:0000256" key="4">
    <source>
        <dbReference type="ARBA" id="ARBA00022723"/>
    </source>
</evidence>
<comment type="cofactor">
    <cofactor evidence="8">
        <name>Zn(2+)</name>
        <dbReference type="ChEBI" id="CHEBI:29105"/>
    </cofactor>
    <text evidence="8">Binds 2 Zn(2+) ions.</text>
</comment>
<dbReference type="EC" id="3.1.26.11" evidence="8"/>
<dbReference type="PANTHER" id="PTHR46018:SF2">
    <property type="entry name" value="ZINC PHOSPHODIESTERASE ELAC PROTEIN 1"/>
    <property type="match status" value="1"/>
</dbReference>
<feature type="binding site" evidence="8">
    <location>
        <position position="65"/>
    </location>
    <ligand>
        <name>Zn(2+)</name>
        <dbReference type="ChEBI" id="CHEBI:29105"/>
        <label>1</label>
        <note>catalytic</note>
    </ligand>
</feature>
<dbReference type="Pfam" id="PF23023">
    <property type="entry name" value="Anti-Pycsar_Apyc1"/>
    <property type="match status" value="1"/>
</dbReference>
<feature type="binding site" evidence="8">
    <location>
        <position position="269"/>
    </location>
    <ligand>
        <name>Zn(2+)</name>
        <dbReference type="ChEBI" id="CHEBI:29105"/>
        <label>2</label>
        <note>catalytic</note>
    </ligand>
</feature>
<evidence type="ECO:0000313" key="10">
    <source>
        <dbReference type="Proteomes" id="UP001501734"/>
    </source>
</evidence>
<feature type="binding site" evidence="8">
    <location>
        <position position="68"/>
    </location>
    <ligand>
        <name>Zn(2+)</name>
        <dbReference type="ChEBI" id="CHEBI:29105"/>
        <label>2</label>
        <note>catalytic</note>
    </ligand>
</feature>
<feature type="binding site" evidence="8">
    <location>
        <position position="67"/>
    </location>
    <ligand>
        <name>Zn(2+)</name>
        <dbReference type="ChEBI" id="CHEBI:29105"/>
        <label>2</label>
        <note>catalytic</note>
    </ligand>
</feature>
<comment type="subunit">
    <text evidence="1 8">Homodimer.</text>
</comment>
<evidence type="ECO:0000256" key="8">
    <source>
        <dbReference type="HAMAP-Rule" id="MF_01818"/>
    </source>
</evidence>
<name>A0ABP7VES5_9BACI</name>
<dbReference type="NCBIfam" id="TIGR02651">
    <property type="entry name" value="RNase_Z"/>
    <property type="match status" value="1"/>
</dbReference>
<dbReference type="InterPro" id="IPR036866">
    <property type="entry name" value="RibonucZ/Hydroxyglut_hydro"/>
</dbReference>
<evidence type="ECO:0000313" key="9">
    <source>
        <dbReference type="EMBL" id="GAA4065801.1"/>
    </source>
</evidence>
<accession>A0ABP7VES5</accession>
<keyword evidence="5 8" id="KW-0255">Endonuclease</keyword>
<keyword evidence="4 8" id="KW-0479">Metal-binding</keyword>
<feature type="binding site" evidence="8">
    <location>
        <position position="63"/>
    </location>
    <ligand>
        <name>Zn(2+)</name>
        <dbReference type="ChEBI" id="CHEBI:29105"/>
        <label>1</label>
        <note>catalytic</note>
    </ligand>
</feature>
<organism evidence="9 10">
    <name type="scientific">Amphibacillus indicireducens</name>
    <dbReference type="NCBI Taxonomy" id="1076330"/>
    <lineage>
        <taxon>Bacteria</taxon>
        <taxon>Bacillati</taxon>
        <taxon>Bacillota</taxon>
        <taxon>Bacilli</taxon>
        <taxon>Bacillales</taxon>
        <taxon>Bacillaceae</taxon>
        <taxon>Amphibacillus</taxon>
    </lineage>
</organism>
<keyword evidence="3 8" id="KW-0540">Nuclease</keyword>
<proteinExistence type="inferred from homology"/>
<dbReference type="RefSeq" id="WP_344911035.1">
    <property type="nucleotide sequence ID" value="NZ_BAABDL010000053.1"/>
</dbReference>
<evidence type="ECO:0000256" key="6">
    <source>
        <dbReference type="ARBA" id="ARBA00022801"/>
    </source>
</evidence>
<dbReference type="Proteomes" id="UP001501734">
    <property type="component" value="Unassembled WGS sequence"/>
</dbReference>
<comment type="caution">
    <text evidence="9">The sequence shown here is derived from an EMBL/GenBank/DDBJ whole genome shotgun (WGS) entry which is preliminary data.</text>
</comment>
<keyword evidence="10" id="KW-1185">Reference proteome</keyword>
<evidence type="ECO:0000256" key="3">
    <source>
        <dbReference type="ARBA" id="ARBA00022722"/>
    </source>
</evidence>